<feature type="non-terminal residue" evidence="2">
    <location>
        <position position="1"/>
    </location>
</feature>
<gene>
    <name evidence="2" type="ORF">TSPGSL018_11244</name>
</gene>
<feature type="non-terminal residue" evidence="2">
    <location>
        <position position="91"/>
    </location>
</feature>
<evidence type="ECO:0000256" key="1">
    <source>
        <dbReference type="SAM" id="MobiDB-lite"/>
    </source>
</evidence>
<feature type="compositionally biased region" description="Basic and acidic residues" evidence="1">
    <location>
        <begin position="67"/>
        <end position="83"/>
    </location>
</feature>
<protein>
    <submittedName>
        <fullName evidence="2">Uncharacterized protein</fullName>
    </submittedName>
</protein>
<accession>A0A061S6Y9</accession>
<evidence type="ECO:0000313" key="2">
    <source>
        <dbReference type="EMBL" id="JAC80023.1"/>
    </source>
</evidence>
<dbReference type="AlphaFoldDB" id="A0A061S6Y9"/>
<proteinExistence type="predicted"/>
<sequence length="91" mass="9943">LKTSSQVGTSGTCCEISEKRNLDLYEAAGEAAVLEAPTPERSEQALLPQVPDLVNKQSLTLTGLSKKRQDSKTDTPPQVRDREKLIQYAIS</sequence>
<feature type="unsure residue" description="E or Q" evidence="2">
    <location>
        <position position="26"/>
    </location>
</feature>
<organism evidence="2">
    <name type="scientific">Tetraselmis sp. GSL018</name>
    <dbReference type="NCBI Taxonomy" id="582737"/>
    <lineage>
        <taxon>Eukaryota</taxon>
        <taxon>Viridiplantae</taxon>
        <taxon>Chlorophyta</taxon>
        <taxon>core chlorophytes</taxon>
        <taxon>Chlorodendrophyceae</taxon>
        <taxon>Chlorodendrales</taxon>
        <taxon>Chlorodendraceae</taxon>
        <taxon>Tetraselmis</taxon>
    </lineage>
</organism>
<name>A0A061S6Y9_9CHLO</name>
<feature type="region of interest" description="Disordered" evidence="1">
    <location>
        <begin position="60"/>
        <end position="83"/>
    </location>
</feature>
<dbReference type="EMBL" id="GBEZ01005261">
    <property type="protein sequence ID" value="JAC80023.1"/>
    <property type="molecule type" value="Transcribed_RNA"/>
</dbReference>
<reference evidence="2" key="1">
    <citation type="submission" date="2014-05" db="EMBL/GenBank/DDBJ databases">
        <title>The transcriptome of the halophilic microalga Tetraselmis sp. GSL018 isolated from the Great Salt Lake, Utah.</title>
        <authorList>
            <person name="Jinkerson R.E."/>
            <person name="D'Adamo S."/>
            <person name="Posewitz M.C."/>
        </authorList>
    </citation>
    <scope>NUCLEOTIDE SEQUENCE</scope>
    <source>
        <strain evidence="2">GSL018</strain>
    </source>
</reference>